<dbReference type="CDD" id="cd06614">
    <property type="entry name" value="STKc_PAK"/>
    <property type="match status" value="1"/>
</dbReference>
<evidence type="ECO:0000259" key="16">
    <source>
        <dbReference type="PROSITE" id="PS50081"/>
    </source>
</evidence>
<dbReference type="GO" id="GO:0106310">
    <property type="term" value="F:protein serine kinase activity"/>
    <property type="evidence" value="ECO:0007669"/>
    <property type="project" value="RHEA"/>
</dbReference>
<dbReference type="InterPro" id="IPR001715">
    <property type="entry name" value="CH_dom"/>
</dbReference>
<feature type="region of interest" description="Disordered" evidence="13">
    <location>
        <begin position="503"/>
        <end position="564"/>
    </location>
</feature>
<dbReference type="InterPro" id="IPR046349">
    <property type="entry name" value="C1-like_sf"/>
</dbReference>
<dbReference type="Pfam" id="PF00307">
    <property type="entry name" value="CH"/>
    <property type="match status" value="1"/>
</dbReference>
<dbReference type="PROSITE" id="PS50021">
    <property type="entry name" value="CH"/>
    <property type="match status" value="1"/>
</dbReference>
<evidence type="ECO:0000256" key="13">
    <source>
        <dbReference type="SAM" id="MobiDB-lite"/>
    </source>
</evidence>
<keyword evidence="8" id="KW-0460">Magnesium</keyword>
<evidence type="ECO:0000256" key="6">
    <source>
        <dbReference type="ARBA" id="ARBA00022833"/>
    </source>
</evidence>
<dbReference type="Gene3D" id="3.90.810.10">
    <property type="entry name" value="CRIB domain"/>
    <property type="match status" value="1"/>
</dbReference>
<dbReference type="InterPro" id="IPR051931">
    <property type="entry name" value="PAK3-like"/>
</dbReference>
<feature type="compositionally biased region" description="Basic residues" evidence="13">
    <location>
        <begin position="199"/>
        <end position="209"/>
    </location>
</feature>
<keyword evidence="3" id="KW-0808">Transferase</keyword>
<evidence type="ECO:0000259" key="15">
    <source>
        <dbReference type="PROSITE" id="PS50021"/>
    </source>
</evidence>
<evidence type="ECO:0000256" key="10">
    <source>
        <dbReference type="ARBA" id="ARBA00048679"/>
    </source>
</evidence>
<keyword evidence="19" id="KW-1185">Reference proteome</keyword>
<dbReference type="PANTHER" id="PTHR45832">
    <property type="entry name" value="SERINE/THREONINE-PROTEIN KINASE SAMKA-RELATED-RELATED"/>
    <property type="match status" value="1"/>
</dbReference>
<dbReference type="FunFam" id="1.10.510.10:FF:000768">
    <property type="entry name" value="Non-specific serine/threonine protein kinase"/>
    <property type="match status" value="1"/>
</dbReference>
<name>A0A151ZFJ9_TIELA</name>
<dbReference type="SUPFAM" id="SSF57889">
    <property type="entry name" value="Cysteine-rich domain"/>
    <property type="match status" value="1"/>
</dbReference>
<dbReference type="InterPro" id="IPR000095">
    <property type="entry name" value="CRIB_dom"/>
</dbReference>
<organism evidence="18 19">
    <name type="scientific">Tieghemostelium lacteum</name>
    <name type="common">Slime mold</name>
    <name type="synonym">Dictyostelium lacteum</name>
    <dbReference type="NCBI Taxonomy" id="361077"/>
    <lineage>
        <taxon>Eukaryota</taxon>
        <taxon>Amoebozoa</taxon>
        <taxon>Evosea</taxon>
        <taxon>Eumycetozoa</taxon>
        <taxon>Dictyostelia</taxon>
        <taxon>Dictyosteliales</taxon>
        <taxon>Raperosteliaceae</taxon>
        <taxon>Tieghemostelium</taxon>
    </lineage>
</organism>
<dbReference type="InParanoid" id="A0A151ZFJ9"/>
<comment type="catalytic activity">
    <reaction evidence="9">
        <text>L-threonyl-[protein] + ATP = O-phospho-L-threonyl-[protein] + ADP + H(+)</text>
        <dbReference type="Rhea" id="RHEA:46608"/>
        <dbReference type="Rhea" id="RHEA-COMP:11060"/>
        <dbReference type="Rhea" id="RHEA-COMP:11605"/>
        <dbReference type="ChEBI" id="CHEBI:15378"/>
        <dbReference type="ChEBI" id="CHEBI:30013"/>
        <dbReference type="ChEBI" id="CHEBI:30616"/>
        <dbReference type="ChEBI" id="CHEBI:61977"/>
        <dbReference type="ChEBI" id="CHEBI:456216"/>
        <dbReference type="EC" id="2.7.11.1"/>
    </reaction>
</comment>
<feature type="compositionally biased region" description="Acidic residues" evidence="13">
    <location>
        <begin position="280"/>
        <end position="298"/>
    </location>
</feature>
<evidence type="ECO:0000256" key="11">
    <source>
        <dbReference type="PROSITE-ProRule" id="PRU10141"/>
    </source>
</evidence>
<feature type="compositionally biased region" description="Low complexity" evidence="13">
    <location>
        <begin position="461"/>
        <end position="470"/>
    </location>
</feature>
<dbReference type="SUPFAM" id="SSF56112">
    <property type="entry name" value="Protein kinase-like (PK-like)"/>
    <property type="match status" value="1"/>
</dbReference>
<dbReference type="PROSITE" id="PS00107">
    <property type="entry name" value="PROTEIN_KINASE_ATP"/>
    <property type="match status" value="1"/>
</dbReference>
<evidence type="ECO:0000313" key="18">
    <source>
        <dbReference type="EMBL" id="KYQ92738.1"/>
    </source>
</evidence>
<evidence type="ECO:0000256" key="5">
    <source>
        <dbReference type="ARBA" id="ARBA00022741"/>
    </source>
</evidence>
<dbReference type="SMART" id="SM00220">
    <property type="entry name" value="S_TKc"/>
    <property type="match status" value="1"/>
</dbReference>
<feature type="compositionally biased region" description="Polar residues" evidence="13">
    <location>
        <begin position="610"/>
        <end position="620"/>
    </location>
</feature>
<dbReference type="SMART" id="SM00285">
    <property type="entry name" value="PBD"/>
    <property type="match status" value="1"/>
</dbReference>
<dbReference type="GO" id="GO:0046872">
    <property type="term" value="F:metal ion binding"/>
    <property type="evidence" value="ECO:0007669"/>
    <property type="project" value="UniProtKB-KW"/>
</dbReference>
<feature type="domain" description="Calponin-homology (CH)" evidence="15">
    <location>
        <begin position="12"/>
        <end position="130"/>
    </location>
</feature>
<dbReference type="SUPFAM" id="SSF47576">
    <property type="entry name" value="Calponin-homology domain, CH-domain"/>
    <property type="match status" value="1"/>
</dbReference>
<feature type="compositionally biased region" description="Low complexity" evidence="13">
    <location>
        <begin position="529"/>
        <end position="562"/>
    </location>
</feature>
<feature type="compositionally biased region" description="Low complexity" evidence="13">
    <location>
        <begin position="246"/>
        <end position="260"/>
    </location>
</feature>
<sequence length="1318" mass="150133">MNKINIPKYNLIESEIEIKKWIYEKCVTIPITDDFLEKDLMESLISGTILCCLINSIRTGTIQKVHLQPSPLQRIENIRNYLRSCWKFGLHTRYIFTSSLLFLYTPSIDNHNEIKEKIIINILELSKISSKISSSGSFLSPPPQTSNSLQNNNNNNNNNNSHYSYTAPNSLASSTASTHILDVVVGTSTPIESPPTLHQQHHHYHHHQQQHPSSSNHSFIKSNSNNTTSVKHQQQQVVQISPPPTTHISNNNNNTYSNIHKLPPIVNTGANKKPQVIDNDSSDDSSDSSDSSDSDDEYSTILGNNGTPLILSGMNESTISYKSFIKEILHLKNRIARQEKVNLEQKDTIDILHRDIDIQKNLTKKLTEKPLDLSKYIEISSDPNLSIPVSTMAFTRQIQQLQQLQQQNEILESDLRKSNEHLTEQIRKNNRLEQELLNIENELLNLRMKYANTLGDKNTPSSQSSSISVSKHPLSRTNSQMQIPLRKSVSQNNITFSNLINQYHHNKNGNSHLPPTPPTPYQQHHNHSHQQQQQQQHHQQQQQQNTPPTSSSSSTPSSQNSSLKNSTFLFKFPNLNILKPSTMLQNNSNSSNNNSQHINNNNNKNGIDIKQSTSGNTSPLSISSASAIEIEVDKELVDFGKKIVSALLSSSNHVEMTDIYKMNNIFVNDHSRRQICQVLDEETRLNQSKLPMSESSFEVTLYLINTLLQNIYESVNRDYFSCKLIMDCSRILNRKTVNGTCEFIQEFIKDHPTWKDLSLWEELYWDDLIVKHEQFGYADFSEIDSELVSTLLVSYVYNLSSWEFSKKEVVDFSLMLANKSLLKSEELLKLSDQINSIADLTFQSATDRKGPHSFVLKTFRNVSECNYCKQYIWGVRGIVAREAFECVGCKYKTHKKCLRLASEKTFCSSPNVGAPFNVKHEIHVGLALNLQGIPEDWKELLAQSGFQDFELQQHQDDVLDVLEFHHAYNEKQQTIVTTNTTPSTNSNGNTPQFQESIPTSPIRHANVLAIPNSPQNLNEDPIVTLKNLVSLENPSSLYVDIVKIGGGSTGQVYVGTSQQTMEKVAIKKMKVDHNNIKNIINEISTMKICKHKNLIRYVNSHLVLNQMWLVMEYMSFGSLTDLIAGHSCFDESQIAYICSQVLQGIDYIHKGHRIHRDIKSDNILIGKDGQIKIADFGFVANLTKSKLQRNSVVGTPYWMAPELIRGNQYNNKIDIWSLGIMARELAEGEPPYAKYPPVRALFLVTQFGIPDLKQPELWSTEFIDFINLCLNLDDKRRPDAHYLLRHSFLKKSCTNKEFSDKVEEIWLTRKNQFSEIHL</sequence>
<dbReference type="GO" id="GO:0005524">
    <property type="term" value="F:ATP binding"/>
    <property type="evidence" value="ECO:0007669"/>
    <property type="project" value="UniProtKB-UniRule"/>
</dbReference>
<feature type="domain" description="CRIB" evidence="17">
    <location>
        <begin position="912"/>
        <end position="925"/>
    </location>
</feature>
<feature type="coiled-coil region" evidence="12">
    <location>
        <begin position="394"/>
        <end position="449"/>
    </location>
</feature>
<dbReference type="STRING" id="361077.A0A151ZFJ9"/>
<feature type="compositionally biased region" description="Polar residues" evidence="13">
    <location>
        <begin position="475"/>
        <end position="487"/>
    </location>
</feature>
<feature type="region of interest" description="Disordered" evidence="13">
    <location>
        <begin position="581"/>
        <end position="621"/>
    </location>
</feature>
<keyword evidence="4" id="KW-0479">Metal-binding</keyword>
<keyword evidence="18" id="KW-0418">Kinase</keyword>
<reference evidence="18 19" key="1">
    <citation type="submission" date="2015-12" db="EMBL/GenBank/DDBJ databases">
        <title>Dictyostelia acquired genes for synthesis and detection of signals that induce cell-type specialization by lateral gene transfer from prokaryotes.</title>
        <authorList>
            <person name="Gloeckner G."/>
            <person name="Schaap P."/>
        </authorList>
    </citation>
    <scope>NUCLEOTIDE SEQUENCE [LARGE SCALE GENOMIC DNA]</scope>
    <source>
        <strain evidence="18 19">TK</strain>
    </source>
</reference>
<feature type="binding site" evidence="11">
    <location>
        <position position="1068"/>
    </location>
    <ligand>
        <name>ATP</name>
        <dbReference type="ChEBI" id="CHEBI:30616"/>
    </ligand>
</feature>
<evidence type="ECO:0000256" key="2">
    <source>
        <dbReference type="ARBA" id="ARBA00008874"/>
    </source>
</evidence>
<dbReference type="InterPro" id="IPR022096">
    <property type="entry name" value="SBF1/SBF2"/>
</dbReference>
<evidence type="ECO:0000256" key="4">
    <source>
        <dbReference type="ARBA" id="ARBA00022723"/>
    </source>
</evidence>
<dbReference type="InterPro" id="IPR000719">
    <property type="entry name" value="Prot_kinase_dom"/>
</dbReference>
<evidence type="ECO:0000259" key="14">
    <source>
        <dbReference type="PROSITE" id="PS50011"/>
    </source>
</evidence>
<dbReference type="EMBL" id="LODT01000029">
    <property type="protein sequence ID" value="KYQ92738.1"/>
    <property type="molecule type" value="Genomic_DNA"/>
</dbReference>
<dbReference type="InterPro" id="IPR036936">
    <property type="entry name" value="CRIB_dom_sf"/>
</dbReference>
<dbReference type="Gene3D" id="1.10.510.10">
    <property type="entry name" value="Transferase(Phosphotransferase) domain 1"/>
    <property type="match status" value="1"/>
</dbReference>
<evidence type="ECO:0000313" key="19">
    <source>
        <dbReference type="Proteomes" id="UP000076078"/>
    </source>
</evidence>
<proteinExistence type="inferred from homology"/>
<dbReference type="OMA" id="GCKYKTH"/>
<feature type="domain" description="Phorbol-ester/DAG-type" evidence="16">
    <location>
        <begin position="851"/>
        <end position="907"/>
    </location>
</feature>
<dbReference type="PROSITE" id="PS50108">
    <property type="entry name" value="CRIB"/>
    <property type="match status" value="1"/>
</dbReference>
<feature type="region of interest" description="Disordered" evidence="13">
    <location>
        <begin position="454"/>
        <end position="487"/>
    </location>
</feature>
<protein>
    <submittedName>
        <fullName evidence="18">p21-activated protein kinase</fullName>
    </submittedName>
</protein>
<dbReference type="InterPro" id="IPR002219">
    <property type="entry name" value="PKC_DAG/PE"/>
</dbReference>
<keyword evidence="12" id="KW-0175">Coiled coil</keyword>
<keyword evidence="5 11" id="KW-0547">Nucleotide-binding</keyword>
<accession>A0A151ZFJ9</accession>
<dbReference type="Pfam" id="PF00130">
    <property type="entry name" value="C1_1"/>
    <property type="match status" value="1"/>
</dbReference>
<dbReference type="GO" id="GO:0004674">
    <property type="term" value="F:protein serine/threonine kinase activity"/>
    <property type="evidence" value="ECO:0007669"/>
    <property type="project" value="UniProtKB-EC"/>
</dbReference>
<dbReference type="InterPro" id="IPR036872">
    <property type="entry name" value="CH_dom_sf"/>
</dbReference>
<comment type="caution">
    <text evidence="18">The sequence shown here is derived from an EMBL/GenBank/DDBJ whole genome shotgun (WGS) entry which is preliminary data.</text>
</comment>
<feature type="domain" description="Protein kinase" evidence="14">
    <location>
        <begin position="1038"/>
        <end position="1289"/>
    </location>
</feature>
<keyword evidence="6" id="KW-0862">Zinc</keyword>
<feature type="compositionally biased region" description="Polar residues" evidence="13">
    <location>
        <begin position="503"/>
        <end position="513"/>
    </location>
</feature>
<evidence type="ECO:0000256" key="3">
    <source>
        <dbReference type="ARBA" id="ARBA00022679"/>
    </source>
</evidence>
<dbReference type="PROSITE" id="PS50081">
    <property type="entry name" value="ZF_DAG_PE_2"/>
    <property type="match status" value="1"/>
</dbReference>
<evidence type="ECO:0000256" key="1">
    <source>
        <dbReference type="ARBA" id="ARBA00001946"/>
    </source>
</evidence>
<dbReference type="Pfam" id="PF00786">
    <property type="entry name" value="PBD"/>
    <property type="match status" value="1"/>
</dbReference>
<dbReference type="InterPro" id="IPR011009">
    <property type="entry name" value="Kinase-like_dom_sf"/>
</dbReference>
<feature type="compositionally biased region" description="Low complexity" evidence="13">
    <location>
        <begin position="210"/>
        <end position="226"/>
    </location>
</feature>
<evidence type="ECO:0000256" key="9">
    <source>
        <dbReference type="ARBA" id="ARBA00047899"/>
    </source>
</evidence>
<dbReference type="CDD" id="cd00014">
    <property type="entry name" value="CH_SF"/>
    <property type="match status" value="1"/>
</dbReference>
<dbReference type="Proteomes" id="UP000076078">
    <property type="component" value="Unassembled WGS sequence"/>
</dbReference>
<comment type="similarity">
    <text evidence="2">Belongs to the protein kinase superfamily. STE Ser/Thr protein kinase family. STE20 subfamily.</text>
</comment>
<dbReference type="Gene3D" id="3.30.60.20">
    <property type="match status" value="1"/>
</dbReference>
<dbReference type="Gene3D" id="1.10.418.10">
    <property type="entry name" value="Calponin-like domain"/>
    <property type="match status" value="1"/>
</dbReference>
<feature type="region of interest" description="Disordered" evidence="13">
    <location>
        <begin position="136"/>
        <end position="169"/>
    </location>
</feature>
<dbReference type="Pfam" id="PF12335">
    <property type="entry name" value="SBF2"/>
    <property type="match status" value="1"/>
</dbReference>
<feature type="compositionally biased region" description="Low complexity" evidence="13">
    <location>
        <begin position="586"/>
        <end position="605"/>
    </location>
</feature>
<dbReference type="OrthoDB" id="18016at2759"/>
<comment type="cofactor">
    <cofactor evidence="1">
        <name>Mg(2+)</name>
        <dbReference type="ChEBI" id="CHEBI:18420"/>
    </cofactor>
</comment>
<feature type="compositionally biased region" description="Low complexity" evidence="13">
    <location>
        <begin position="151"/>
        <end position="160"/>
    </location>
</feature>
<keyword evidence="7 11" id="KW-0067">ATP-binding</keyword>
<dbReference type="SMART" id="SM00109">
    <property type="entry name" value="C1"/>
    <property type="match status" value="1"/>
</dbReference>
<dbReference type="PANTHER" id="PTHR45832:SF22">
    <property type="entry name" value="SERINE_THREONINE-PROTEIN KINASE SAMKA-RELATED"/>
    <property type="match status" value="1"/>
</dbReference>
<comment type="catalytic activity">
    <reaction evidence="10">
        <text>L-seryl-[protein] + ATP = O-phospho-L-seryl-[protein] + ADP + H(+)</text>
        <dbReference type="Rhea" id="RHEA:17989"/>
        <dbReference type="Rhea" id="RHEA-COMP:9863"/>
        <dbReference type="Rhea" id="RHEA-COMP:11604"/>
        <dbReference type="ChEBI" id="CHEBI:15378"/>
        <dbReference type="ChEBI" id="CHEBI:29999"/>
        <dbReference type="ChEBI" id="CHEBI:30616"/>
        <dbReference type="ChEBI" id="CHEBI:83421"/>
        <dbReference type="ChEBI" id="CHEBI:456216"/>
        <dbReference type="EC" id="2.7.11.1"/>
    </reaction>
</comment>
<dbReference type="Pfam" id="PF00069">
    <property type="entry name" value="Pkinase"/>
    <property type="match status" value="1"/>
</dbReference>
<evidence type="ECO:0000259" key="17">
    <source>
        <dbReference type="PROSITE" id="PS50108"/>
    </source>
</evidence>
<dbReference type="FunCoup" id="A0A151ZFJ9">
    <property type="interactions" value="503"/>
</dbReference>
<dbReference type="InterPro" id="IPR017441">
    <property type="entry name" value="Protein_kinase_ATP_BS"/>
</dbReference>
<dbReference type="PROSITE" id="PS50011">
    <property type="entry name" value="PROTEIN_KINASE_DOM"/>
    <property type="match status" value="1"/>
</dbReference>
<evidence type="ECO:0000256" key="12">
    <source>
        <dbReference type="SAM" id="Coils"/>
    </source>
</evidence>
<feature type="region of interest" description="Disordered" evidence="13">
    <location>
        <begin position="189"/>
        <end position="309"/>
    </location>
</feature>
<evidence type="ECO:0000256" key="7">
    <source>
        <dbReference type="ARBA" id="ARBA00022840"/>
    </source>
</evidence>
<gene>
    <name evidence="18" type="ORF">DLAC_06742</name>
</gene>
<dbReference type="Gene3D" id="3.30.200.20">
    <property type="entry name" value="Phosphorylase Kinase, domain 1"/>
    <property type="match status" value="1"/>
</dbReference>
<evidence type="ECO:0000256" key="8">
    <source>
        <dbReference type="ARBA" id="ARBA00022842"/>
    </source>
</evidence>